<dbReference type="EMBL" id="JBBPBN010000024">
    <property type="protein sequence ID" value="KAK9010186.1"/>
    <property type="molecule type" value="Genomic_DNA"/>
</dbReference>
<comment type="caution">
    <text evidence="1">The sequence shown here is derived from an EMBL/GenBank/DDBJ whole genome shotgun (WGS) entry which is preliminary data.</text>
</comment>
<reference evidence="1 2" key="1">
    <citation type="journal article" date="2024" name="G3 (Bethesda)">
        <title>Genome assembly of Hibiscus sabdariffa L. provides insights into metabolisms of medicinal natural products.</title>
        <authorList>
            <person name="Kim T."/>
        </authorList>
    </citation>
    <scope>NUCLEOTIDE SEQUENCE [LARGE SCALE GENOMIC DNA]</scope>
    <source>
        <strain evidence="1">TK-2024</strain>
        <tissue evidence="1">Old leaves</tissue>
    </source>
</reference>
<keyword evidence="2" id="KW-1185">Reference proteome</keyword>
<evidence type="ECO:0000313" key="1">
    <source>
        <dbReference type="EMBL" id="KAK9010186.1"/>
    </source>
</evidence>
<proteinExistence type="predicted"/>
<sequence length="97" mass="10985">MDILGPPEEDDISDIKKAEVRIPLNEGVDRDDNAEELLEKGRQRKPTLKCLAKSAHFLLMCLLKMMKLYHNCILRGLHADLLSLAFFAYSLEASLCP</sequence>
<evidence type="ECO:0000313" key="2">
    <source>
        <dbReference type="Proteomes" id="UP001396334"/>
    </source>
</evidence>
<organism evidence="1 2">
    <name type="scientific">Hibiscus sabdariffa</name>
    <name type="common">roselle</name>
    <dbReference type="NCBI Taxonomy" id="183260"/>
    <lineage>
        <taxon>Eukaryota</taxon>
        <taxon>Viridiplantae</taxon>
        <taxon>Streptophyta</taxon>
        <taxon>Embryophyta</taxon>
        <taxon>Tracheophyta</taxon>
        <taxon>Spermatophyta</taxon>
        <taxon>Magnoliopsida</taxon>
        <taxon>eudicotyledons</taxon>
        <taxon>Gunneridae</taxon>
        <taxon>Pentapetalae</taxon>
        <taxon>rosids</taxon>
        <taxon>malvids</taxon>
        <taxon>Malvales</taxon>
        <taxon>Malvaceae</taxon>
        <taxon>Malvoideae</taxon>
        <taxon>Hibiscus</taxon>
    </lineage>
</organism>
<gene>
    <name evidence="1" type="ORF">V6N11_036700</name>
</gene>
<name>A0ABR2RB48_9ROSI</name>
<accession>A0ABR2RB48</accession>
<protein>
    <submittedName>
        <fullName evidence="1">Uncharacterized protein</fullName>
    </submittedName>
</protein>
<dbReference type="Proteomes" id="UP001396334">
    <property type="component" value="Unassembled WGS sequence"/>
</dbReference>